<organism evidence="2 3">
    <name type="scientific">Salinicola lusitanus</name>
    <dbReference type="NCBI Taxonomy" id="1949085"/>
    <lineage>
        <taxon>Bacteria</taxon>
        <taxon>Pseudomonadati</taxon>
        <taxon>Pseudomonadota</taxon>
        <taxon>Gammaproteobacteria</taxon>
        <taxon>Oceanospirillales</taxon>
        <taxon>Halomonadaceae</taxon>
        <taxon>Salinicola</taxon>
    </lineage>
</organism>
<keyword evidence="1" id="KW-0472">Membrane</keyword>
<dbReference type="EMBL" id="CP151919">
    <property type="protein sequence ID" value="XAD56423.1"/>
    <property type="molecule type" value="Genomic_DNA"/>
</dbReference>
<feature type="transmembrane region" description="Helical" evidence="1">
    <location>
        <begin position="60"/>
        <end position="77"/>
    </location>
</feature>
<feature type="transmembrane region" description="Helical" evidence="1">
    <location>
        <begin position="12"/>
        <end position="31"/>
    </location>
</feature>
<name>A0ABZ3CYY2_9GAMM</name>
<evidence type="ECO:0000313" key="3">
    <source>
        <dbReference type="Proteomes" id="UP001453229"/>
    </source>
</evidence>
<proteinExistence type="predicted"/>
<evidence type="ECO:0000313" key="2">
    <source>
        <dbReference type="EMBL" id="XAD56423.1"/>
    </source>
</evidence>
<keyword evidence="1" id="KW-1133">Transmembrane helix</keyword>
<gene>
    <name evidence="2" type="ORF">AAGT95_10655</name>
</gene>
<dbReference type="RefSeq" id="WP_342596473.1">
    <property type="nucleotide sequence ID" value="NZ_CP151919.1"/>
</dbReference>
<feature type="transmembrane region" description="Helical" evidence="1">
    <location>
        <begin position="83"/>
        <end position="100"/>
    </location>
</feature>
<dbReference type="Proteomes" id="UP001453229">
    <property type="component" value="Chromosome"/>
</dbReference>
<feature type="transmembrane region" description="Helical" evidence="1">
    <location>
        <begin position="132"/>
        <end position="151"/>
    </location>
</feature>
<keyword evidence="3" id="KW-1185">Reference proteome</keyword>
<feature type="transmembrane region" description="Helical" evidence="1">
    <location>
        <begin position="157"/>
        <end position="178"/>
    </location>
</feature>
<evidence type="ECO:0008006" key="4">
    <source>
        <dbReference type="Google" id="ProtNLM"/>
    </source>
</evidence>
<keyword evidence="1" id="KW-0812">Transmembrane</keyword>
<accession>A0ABZ3CYY2</accession>
<protein>
    <recommendedName>
        <fullName evidence="4">DNA gyrase subunit B</fullName>
    </recommendedName>
</protein>
<reference evidence="2 3" key="1">
    <citation type="submission" date="2024-04" db="EMBL/GenBank/DDBJ databases">
        <title>Salinicola lusitanus LLJ914,a marine bacterium isolated from the Okinawa Trough.</title>
        <authorList>
            <person name="Li J."/>
        </authorList>
    </citation>
    <scope>NUCLEOTIDE SEQUENCE [LARGE SCALE GENOMIC DNA]</scope>
    <source>
        <strain evidence="2 3">LLJ914</strain>
    </source>
</reference>
<feature type="transmembrane region" description="Helical" evidence="1">
    <location>
        <begin position="37"/>
        <end position="53"/>
    </location>
</feature>
<sequence>MITSTPTHGRSRLLWLAVGILGLAWPLVVHWLLPHYGAWPLLVVLAVAAWWRLPPTQRRWGWGLLPLVVLLMATGSAELGLRLWPVVVNVALLLVFSHGLRHPPTLIERFARRQEPDLPPHAVRYTRRVTQAWCVFFSLNGAIALFTAIFADLEVWAWYNGGIVYGLMLAMFLGEWCLRQRVKRRAEAAMKSQDKASHDVS</sequence>
<evidence type="ECO:0000256" key="1">
    <source>
        <dbReference type="SAM" id="Phobius"/>
    </source>
</evidence>